<organism evidence="2 3">
    <name type="scientific">Sphagnurus paluster</name>
    <dbReference type="NCBI Taxonomy" id="117069"/>
    <lineage>
        <taxon>Eukaryota</taxon>
        <taxon>Fungi</taxon>
        <taxon>Dikarya</taxon>
        <taxon>Basidiomycota</taxon>
        <taxon>Agaricomycotina</taxon>
        <taxon>Agaricomycetes</taxon>
        <taxon>Agaricomycetidae</taxon>
        <taxon>Agaricales</taxon>
        <taxon>Tricholomatineae</taxon>
        <taxon>Lyophyllaceae</taxon>
        <taxon>Sphagnurus</taxon>
    </lineage>
</organism>
<dbReference type="EMBL" id="JABCKI010005780">
    <property type="protein sequence ID" value="KAG5638130.1"/>
    <property type="molecule type" value="Genomic_DNA"/>
</dbReference>
<comment type="caution">
    <text evidence="2">The sequence shown here is derived from an EMBL/GenBank/DDBJ whole genome shotgun (WGS) entry which is preliminary data.</text>
</comment>
<reference evidence="2" key="1">
    <citation type="submission" date="2021-02" db="EMBL/GenBank/DDBJ databases">
        <authorList>
            <person name="Nieuwenhuis M."/>
            <person name="Van De Peppel L.J.J."/>
        </authorList>
    </citation>
    <scope>NUCLEOTIDE SEQUENCE</scope>
    <source>
        <strain evidence="2">D49</strain>
    </source>
</reference>
<feature type="region of interest" description="Disordered" evidence="1">
    <location>
        <begin position="1"/>
        <end position="35"/>
    </location>
</feature>
<evidence type="ECO:0000313" key="3">
    <source>
        <dbReference type="Proteomes" id="UP000717328"/>
    </source>
</evidence>
<name>A0A9P7K6P5_9AGAR</name>
<evidence type="ECO:0000313" key="2">
    <source>
        <dbReference type="EMBL" id="KAG5638130.1"/>
    </source>
</evidence>
<keyword evidence="3" id="KW-1185">Reference proteome</keyword>
<protein>
    <submittedName>
        <fullName evidence="2">Uncharacterized protein</fullName>
    </submittedName>
</protein>
<accession>A0A9P7K6P5</accession>
<evidence type="ECO:0000256" key="1">
    <source>
        <dbReference type="SAM" id="MobiDB-lite"/>
    </source>
</evidence>
<proteinExistence type="predicted"/>
<dbReference type="AlphaFoldDB" id="A0A9P7K6P5"/>
<dbReference type="Gene3D" id="3.40.50.300">
    <property type="entry name" value="P-loop containing nucleotide triphosphate hydrolases"/>
    <property type="match status" value="1"/>
</dbReference>
<sequence length="92" mass="10387">MSTKPRDNPYLAHLPPSQRGSGPSGSNGPSSEPLYGFIPRKVNGEQVRKAMGQDVNPFTKQPHSAQYQKILEARRKLPVYAKMDEFFQMVRI</sequence>
<dbReference type="OrthoDB" id="10253254at2759"/>
<dbReference type="InterPro" id="IPR027417">
    <property type="entry name" value="P-loop_NTPase"/>
</dbReference>
<reference evidence="2" key="2">
    <citation type="submission" date="2021-10" db="EMBL/GenBank/DDBJ databases">
        <title>Phylogenomics reveals ancestral predisposition of the termite-cultivated fungus Termitomyces towards a domesticated lifestyle.</title>
        <authorList>
            <person name="Auxier B."/>
            <person name="Grum-Grzhimaylo A."/>
            <person name="Cardenas M.E."/>
            <person name="Lodge J.D."/>
            <person name="Laessoe T."/>
            <person name="Pedersen O."/>
            <person name="Smith M.E."/>
            <person name="Kuyper T.W."/>
            <person name="Franco-Molano E.A."/>
            <person name="Baroni T.J."/>
            <person name="Aanen D.K."/>
        </authorList>
    </citation>
    <scope>NUCLEOTIDE SEQUENCE</scope>
    <source>
        <strain evidence="2">D49</strain>
    </source>
</reference>
<gene>
    <name evidence="2" type="ORF">H0H81_001733</name>
</gene>
<dbReference type="Proteomes" id="UP000717328">
    <property type="component" value="Unassembled WGS sequence"/>
</dbReference>
<feature type="compositionally biased region" description="Low complexity" evidence="1">
    <location>
        <begin position="15"/>
        <end position="31"/>
    </location>
</feature>